<protein>
    <submittedName>
        <fullName evidence="1">1550_t:CDS:1</fullName>
    </submittedName>
</protein>
<sequence length="293" mass="33633">MESVQPFVLEEHSRELPCSDSWKLEIENEWDVLGPFPQHAREQHFSLTELGHYTHRRIFFVSSRWWCCRMDKEKNVRRSIRSFVPRSSVSRTYLSSIESTEFLTRWKQLRATEGWSILQHHALLHTRLRISPPPGAGPEVQVPTSIIANIRQASFFAIIPEEQYPNYTPKWHNGNIYDLPNSPDQIIELPNLPDTSKTTIYHIVISADSEIRLFGDPLDVNGQEAPIQRIMIDFLISPNNPDPTVSINSELSVAPDFIDGWALSEGVFGIGVVSHNSWWEVSTIHINSIVRSI</sequence>
<name>A0ACA9MSB1_9GLOM</name>
<dbReference type="EMBL" id="CAJVPT010015042">
    <property type="protein sequence ID" value="CAG8609159.1"/>
    <property type="molecule type" value="Genomic_DNA"/>
</dbReference>
<evidence type="ECO:0000313" key="1">
    <source>
        <dbReference type="EMBL" id="CAG8609159.1"/>
    </source>
</evidence>
<accession>A0ACA9MSB1</accession>
<evidence type="ECO:0000313" key="2">
    <source>
        <dbReference type="Proteomes" id="UP000789525"/>
    </source>
</evidence>
<reference evidence="1" key="1">
    <citation type="submission" date="2021-06" db="EMBL/GenBank/DDBJ databases">
        <authorList>
            <person name="Kallberg Y."/>
            <person name="Tangrot J."/>
            <person name="Rosling A."/>
        </authorList>
    </citation>
    <scope>NUCLEOTIDE SEQUENCE</scope>
    <source>
        <strain evidence="1">CL356</strain>
    </source>
</reference>
<proteinExistence type="predicted"/>
<keyword evidence="2" id="KW-1185">Reference proteome</keyword>
<dbReference type="Proteomes" id="UP000789525">
    <property type="component" value="Unassembled WGS sequence"/>
</dbReference>
<gene>
    <name evidence="1" type="ORF">ACOLOM_LOCUS6955</name>
</gene>
<organism evidence="1 2">
    <name type="scientific">Acaulospora colombiana</name>
    <dbReference type="NCBI Taxonomy" id="27376"/>
    <lineage>
        <taxon>Eukaryota</taxon>
        <taxon>Fungi</taxon>
        <taxon>Fungi incertae sedis</taxon>
        <taxon>Mucoromycota</taxon>
        <taxon>Glomeromycotina</taxon>
        <taxon>Glomeromycetes</taxon>
        <taxon>Diversisporales</taxon>
        <taxon>Acaulosporaceae</taxon>
        <taxon>Acaulospora</taxon>
    </lineage>
</organism>
<comment type="caution">
    <text evidence="1">The sequence shown here is derived from an EMBL/GenBank/DDBJ whole genome shotgun (WGS) entry which is preliminary data.</text>
</comment>